<organism evidence="1 2">
    <name type="scientific">Rubrivivax gelatinosus</name>
    <name type="common">Rhodocyclus gelatinosus</name>
    <name type="synonym">Rhodopseudomonas gelatinosa</name>
    <dbReference type="NCBI Taxonomy" id="28068"/>
    <lineage>
        <taxon>Bacteria</taxon>
        <taxon>Pseudomonadati</taxon>
        <taxon>Pseudomonadota</taxon>
        <taxon>Betaproteobacteria</taxon>
        <taxon>Burkholderiales</taxon>
        <taxon>Sphaerotilaceae</taxon>
        <taxon>Rubrivivax</taxon>
    </lineage>
</organism>
<dbReference type="Proteomes" id="UP000295106">
    <property type="component" value="Unassembled WGS sequence"/>
</dbReference>
<sequence length="49" mass="4900">MNTRFAPRLIALASAAFFTVVMLSGIDSLAAADGASAYIAQSAAAAPRA</sequence>
<proteinExistence type="predicted"/>
<dbReference type="AlphaFoldDB" id="A0A4R2M7T6"/>
<gene>
    <name evidence="1" type="ORF">EV684_11378</name>
</gene>
<evidence type="ECO:0000313" key="1">
    <source>
        <dbReference type="EMBL" id="TCP00447.1"/>
    </source>
</evidence>
<accession>A0A4R2M7T6</accession>
<dbReference type="RefSeq" id="WP_165908537.1">
    <property type="nucleotide sequence ID" value="NZ_CP181386.1"/>
</dbReference>
<dbReference type="EMBL" id="SLXD01000013">
    <property type="protein sequence ID" value="TCP00447.1"/>
    <property type="molecule type" value="Genomic_DNA"/>
</dbReference>
<evidence type="ECO:0000313" key="2">
    <source>
        <dbReference type="Proteomes" id="UP000295106"/>
    </source>
</evidence>
<dbReference type="GeneID" id="99682871"/>
<name>A0A4R2M7T6_RUBGE</name>
<reference evidence="1 2" key="1">
    <citation type="submission" date="2019-03" db="EMBL/GenBank/DDBJ databases">
        <title>Genomic Encyclopedia of Type Strains, Phase IV (KMG-IV): sequencing the most valuable type-strain genomes for metagenomic binning, comparative biology and taxonomic classification.</title>
        <authorList>
            <person name="Goeker M."/>
        </authorList>
    </citation>
    <scope>NUCLEOTIDE SEQUENCE [LARGE SCALE GENOMIC DNA]</scope>
    <source>
        <strain evidence="1 2">DSM 1709</strain>
    </source>
</reference>
<protein>
    <submittedName>
        <fullName evidence="1">Uncharacterized protein</fullName>
    </submittedName>
</protein>
<comment type="caution">
    <text evidence="1">The sequence shown here is derived from an EMBL/GenBank/DDBJ whole genome shotgun (WGS) entry which is preliminary data.</text>
</comment>